<dbReference type="CDD" id="cd00586">
    <property type="entry name" value="4HBT"/>
    <property type="match status" value="1"/>
</dbReference>
<dbReference type="PANTHER" id="PTHR12475">
    <property type="match status" value="1"/>
</dbReference>
<organism evidence="4 5">
    <name type="scientific">Phialemonium atrogriseum</name>
    <dbReference type="NCBI Taxonomy" id="1093897"/>
    <lineage>
        <taxon>Eukaryota</taxon>
        <taxon>Fungi</taxon>
        <taxon>Dikarya</taxon>
        <taxon>Ascomycota</taxon>
        <taxon>Pezizomycotina</taxon>
        <taxon>Sordariomycetes</taxon>
        <taxon>Sordariomycetidae</taxon>
        <taxon>Cephalothecales</taxon>
        <taxon>Cephalothecaceae</taxon>
        <taxon>Phialemonium</taxon>
    </lineage>
</organism>
<dbReference type="AlphaFoldDB" id="A0AAJ0BZV8"/>
<name>A0AAJ0BZV8_9PEZI</name>
<proteinExistence type="inferred from homology"/>
<dbReference type="SUPFAM" id="SSF54637">
    <property type="entry name" value="Thioesterase/thiol ester dehydrase-isomerase"/>
    <property type="match status" value="1"/>
</dbReference>
<comment type="caution">
    <text evidence="4">The sequence shown here is derived from an EMBL/GenBank/DDBJ whole genome shotgun (WGS) entry which is preliminary data.</text>
</comment>
<dbReference type="Proteomes" id="UP001244011">
    <property type="component" value="Unassembled WGS sequence"/>
</dbReference>
<sequence length="308" mass="34138">MDFFSVPLLDGLVHRLGAPLLLAVVLYAVVSAKTLPFAWHMRVFYGYFRHYYLDGRRVPSRSTDGALTIFQPTIYTTSTPPGDVDYSLHKSNSTYLTDLDLARGYHFYCLFRVGLKKYSKKGPIFPALGGVTCTFKKEIRPFEKVEIWTRVLSWDSKWIYLISHFVKASNARPARYTDQPWRKNAPGSAPAQPTLYATCISKYVVKLGRKTVPPDEFLAACGLLTPEPGEEHSDRASGASRAAANGTTPACGRVSREEGSSDGSQPDSVGREVEARRQKGLVLANHIAALDGGQDWFTGDGEVVFAKY</sequence>
<feature type="transmembrane region" description="Helical" evidence="3">
    <location>
        <begin position="20"/>
        <end position="39"/>
    </location>
</feature>
<keyword evidence="5" id="KW-1185">Reference proteome</keyword>
<feature type="compositionally biased region" description="Low complexity" evidence="2">
    <location>
        <begin position="236"/>
        <end position="248"/>
    </location>
</feature>
<evidence type="ECO:0000313" key="5">
    <source>
        <dbReference type="Proteomes" id="UP001244011"/>
    </source>
</evidence>
<dbReference type="RefSeq" id="XP_060283757.1">
    <property type="nucleotide sequence ID" value="XM_060433008.1"/>
</dbReference>
<evidence type="ECO:0008006" key="6">
    <source>
        <dbReference type="Google" id="ProtNLM"/>
    </source>
</evidence>
<dbReference type="Gene3D" id="3.10.129.10">
    <property type="entry name" value="Hotdog Thioesterase"/>
    <property type="match status" value="1"/>
</dbReference>
<gene>
    <name evidence="4" type="ORF">QBC33DRAFT_70984</name>
</gene>
<accession>A0AAJ0BZV8</accession>
<keyword evidence="3" id="KW-1133">Transmembrane helix</keyword>
<feature type="region of interest" description="Disordered" evidence="2">
    <location>
        <begin position="228"/>
        <end position="274"/>
    </location>
</feature>
<dbReference type="EMBL" id="MU839008">
    <property type="protein sequence ID" value="KAK1767544.1"/>
    <property type="molecule type" value="Genomic_DNA"/>
</dbReference>
<dbReference type="InterPro" id="IPR051490">
    <property type="entry name" value="THEM6_lcsJ_thioesterase"/>
</dbReference>
<evidence type="ECO:0000256" key="1">
    <source>
        <dbReference type="ARBA" id="ARBA00038476"/>
    </source>
</evidence>
<keyword evidence="3" id="KW-0472">Membrane</keyword>
<comment type="similarity">
    <text evidence="1">Belongs to the lcsJ thioesterase family.</text>
</comment>
<reference evidence="4" key="1">
    <citation type="submission" date="2023-06" db="EMBL/GenBank/DDBJ databases">
        <title>Genome-scale phylogeny and comparative genomics of the fungal order Sordariales.</title>
        <authorList>
            <consortium name="Lawrence Berkeley National Laboratory"/>
            <person name="Hensen N."/>
            <person name="Bonometti L."/>
            <person name="Westerberg I."/>
            <person name="Brannstrom I.O."/>
            <person name="Guillou S."/>
            <person name="Cros-Aarteil S."/>
            <person name="Calhoun S."/>
            <person name="Haridas S."/>
            <person name="Kuo A."/>
            <person name="Mondo S."/>
            <person name="Pangilinan J."/>
            <person name="Riley R."/>
            <person name="Labutti K."/>
            <person name="Andreopoulos B."/>
            <person name="Lipzen A."/>
            <person name="Chen C."/>
            <person name="Yanf M."/>
            <person name="Daum C."/>
            <person name="Ng V."/>
            <person name="Clum A."/>
            <person name="Steindorff A."/>
            <person name="Ohm R."/>
            <person name="Martin F."/>
            <person name="Silar P."/>
            <person name="Natvig D."/>
            <person name="Lalanne C."/>
            <person name="Gautier V."/>
            <person name="Ament-Velasquez S.L."/>
            <person name="Kruys A."/>
            <person name="Hutchinson M.I."/>
            <person name="Powell A.J."/>
            <person name="Barry K."/>
            <person name="Miller A.N."/>
            <person name="Grigoriev I.V."/>
            <person name="Debuchy R."/>
            <person name="Gladieux P."/>
            <person name="Thoren M.H."/>
            <person name="Johannesson H."/>
        </authorList>
    </citation>
    <scope>NUCLEOTIDE SEQUENCE</scope>
    <source>
        <strain evidence="4">8032-3</strain>
    </source>
</reference>
<evidence type="ECO:0000256" key="2">
    <source>
        <dbReference type="SAM" id="MobiDB-lite"/>
    </source>
</evidence>
<evidence type="ECO:0000256" key="3">
    <source>
        <dbReference type="SAM" id="Phobius"/>
    </source>
</evidence>
<dbReference type="PANTHER" id="PTHR12475:SF4">
    <property type="entry name" value="PROTEIN THEM6"/>
    <property type="match status" value="1"/>
</dbReference>
<dbReference type="Pfam" id="PF13279">
    <property type="entry name" value="4HBT_2"/>
    <property type="match status" value="1"/>
</dbReference>
<dbReference type="InterPro" id="IPR029069">
    <property type="entry name" value="HotDog_dom_sf"/>
</dbReference>
<keyword evidence="3" id="KW-0812">Transmembrane</keyword>
<evidence type="ECO:0000313" key="4">
    <source>
        <dbReference type="EMBL" id="KAK1767544.1"/>
    </source>
</evidence>
<protein>
    <recommendedName>
        <fullName evidence="6">Thioesterase domain-containing protein</fullName>
    </recommendedName>
</protein>
<dbReference type="GeneID" id="85316195"/>